<dbReference type="InterPro" id="IPR055251">
    <property type="entry name" value="SOS1_NGEF_PH"/>
</dbReference>
<evidence type="ECO:0000256" key="3">
    <source>
        <dbReference type="ARBA" id="ARBA00022658"/>
    </source>
</evidence>
<dbReference type="GeneTree" id="ENSGT00940000157874"/>
<dbReference type="Pfam" id="PF00621">
    <property type="entry name" value="RhoGEF"/>
    <property type="match status" value="1"/>
</dbReference>
<keyword evidence="3" id="KW-0344">Guanine-nucleotide releasing factor</keyword>
<dbReference type="CDD" id="cd00170">
    <property type="entry name" value="SEC14"/>
    <property type="match status" value="1"/>
</dbReference>
<dbReference type="PROSITE" id="PS50010">
    <property type="entry name" value="DH_2"/>
    <property type="match status" value="1"/>
</dbReference>
<evidence type="ECO:0000313" key="11">
    <source>
        <dbReference type="Ensembl" id="ENSHHUP00000064313.1"/>
    </source>
</evidence>
<feature type="region of interest" description="Disordered" evidence="6">
    <location>
        <begin position="956"/>
        <end position="1047"/>
    </location>
</feature>
<dbReference type="InterPro" id="IPR036865">
    <property type="entry name" value="CRAL-TRIO_dom_sf"/>
</dbReference>
<dbReference type="SUPFAM" id="SSF52087">
    <property type="entry name" value="CRAL/TRIO domain"/>
    <property type="match status" value="1"/>
</dbReference>
<evidence type="ECO:0000256" key="2">
    <source>
        <dbReference type="ARBA" id="ARBA00022553"/>
    </source>
</evidence>
<evidence type="ECO:0000256" key="4">
    <source>
        <dbReference type="ARBA" id="ARBA00049987"/>
    </source>
</evidence>
<dbReference type="InterPro" id="IPR001251">
    <property type="entry name" value="CRAL-TRIO_dom"/>
</dbReference>
<dbReference type="PROSITE" id="PS50003">
    <property type="entry name" value="PH_DOMAIN"/>
    <property type="match status" value="1"/>
</dbReference>
<feature type="compositionally biased region" description="Low complexity" evidence="6">
    <location>
        <begin position="966"/>
        <end position="975"/>
    </location>
</feature>
<dbReference type="Gene3D" id="2.30.29.30">
    <property type="entry name" value="Pleckstrin-homology domain (PH domain)/Phosphotyrosine-binding domain (PTB)"/>
    <property type="match status" value="1"/>
</dbReference>
<dbReference type="GO" id="GO:0035556">
    <property type="term" value="P:intracellular signal transduction"/>
    <property type="evidence" value="ECO:0007669"/>
    <property type="project" value="InterPro"/>
</dbReference>
<dbReference type="CDD" id="cd01227">
    <property type="entry name" value="PH_Dbs"/>
    <property type="match status" value="1"/>
</dbReference>
<dbReference type="SUPFAM" id="SSF50729">
    <property type="entry name" value="PH domain-like"/>
    <property type="match status" value="1"/>
</dbReference>
<dbReference type="PROSITE" id="PS00741">
    <property type="entry name" value="DH_1"/>
    <property type="match status" value="1"/>
</dbReference>
<dbReference type="Gene3D" id="1.20.900.10">
    <property type="entry name" value="Dbl homology (DH) domain"/>
    <property type="match status" value="1"/>
</dbReference>
<dbReference type="SUPFAM" id="SSF46966">
    <property type="entry name" value="Spectrin repeat"/>
    <property type="match status" value="2"/>
</dbReference>
<reference evidence="11" key="2">
    <citation type="submission" date="2025-08" db="UniProtKB">
        <authorList>
            <consortium name="Ensembl"/>
        </authorList>
    </citation>
    <scope>IDENTIFICATION</scope>
</reference>
<comment type="similarity">
    <text evidence="4">Belongs to the MCF2 family.</text>
</comment>
<evidence type="ECO:0000256" key="1">
    <source>
        <dbReference type="ARBA" id="ARBA00022443"/>
    </source>
</evidence>
<dbReference type="SMART" id="SM00233">
    <property type="entry name" value="PH"/>
    <property type="match status" value="1"/>
</dbReference>
<reference evidence="12" key="1">
    <citation type="submission" date="2018-06" db="EMBL/GenBank/DDBJ databases">
        <title>Genome assembly of Danube salmon.</title>
        <authorList>
            <person name="Macqueen D.J."/>
            <person name="Gundappa M.K."/>
        </authorList>
    </citation>
    <scope>NUCLEOTIDE SEQUENCE [LARGE SCALE GENOMIC DNA]</scope>
</reference>
<dbReference type="InterPro" id="IPR051336">
    <property type="entry name" value="RhoGEF_Guanine_NuclExch_SF"/>
</dbReference>
<dbReference type="CDD" id="cd11857">
    <property type="entry name" value="SH3_DBS"/>
    <property type="match status" value="1"/>
</dbReference>
<dbReference type="Pfam" id="PF23289">
    <property type="entry name" value="Spectrin_5"/>
    <property type="match status" value="1"/>
</dbReference>
<evidence type="ECO:0000259" key="7">
    <source>
        <dbReference type="PROSITE" id="PS50002"/>
    </source>
</evidence>
<dbReference type="SMART" id="SM00325">
    <property type="entry name" value="RhoGEF"/>
    <property type="match status" value="1"/>
</dbReference>
<feature type="compositionally biased region" description="Polar residues" evidence="6">
    <location>
        <begin position="998"/>
        <end position="1008"/>
    </location>
</feature>
<dbReference type="InterPro" id="IPR035534">
    <property type="entry name" value="DBS_PH"/>
</dbReference>
<evidence type="ECO:0000313" key="12">
    <source>
        <dbReference type="Proteomes" id="UP000314982"/>
    </source>
</evidence>
<evidence type="ECO:0000259" key="9">
    <source>
        <dbReference type="PROSITE" id="PS50010"/>
    </source>
</evidence>
<dbReference type="InterPro" id="IPR035532">
    <property type="entry name" value="DBS_SH3"/>
</dbReference>
<keyword evidence="2" id="KW-0597">Phosphoprotein</keyword>
<dbReference type="Gene3D" id="1.20.58.60">
    <property type="match status" value="1"/>
</dbReference>
<dbReference type="AlphaFoldDB" id="A0A4W5PQ32"/>
<feature type="domain" description="PH" evidence="8">
    <location>
        <begin position="825"/>
        <end position="947"/>
    </location>
</feature>
<organism evidence="11 12">
    <name type="scientific">Hucho hucho</name>
    <name type="common">huchen</name>
    <dbReference type="NCBI Taxonomy" id="62062"/>
    <lineage>
        <taxon>Eukaryota</taxon>
        <taxon>Metazoa</taxon>
        <taxon>Chordata</taxon>
        <taxon>Craniata</taxon>
        <taxon>Vertebrata</taxon>
        <taxon>Euteleostomi</taxon>
        <taxon>Actinopterygii</taxon>
        <taxon>Neopterygii</taxon>
        <taxon>Teleostei</taxon>
        <taxon>Protacanthopterygii</taxon>
        <taxon>Salmoniformes</taxon>
        <taxon>Salmonidae</taxon>
        <taxon>Salmoninae</taxon>
        <taxon>Hucho</taxon>
    </lineage>
</organism>
<dbReference type="SUPFAM" id="SSF50044">
    <property type="entry name" value="SH3-domain"/>
    <property type="match status" value="1"/>
</dbReference>
<dbReference type="Pfam" id="PF22697">
    <property type="entry name" value="SOS1_NGEF_PH"/>
    <property type="match status" value="1"/>
</dbReference>
<dbReference type="InterPro" id="IPR035899">
    <property type="entry name" value="DBL_dom_sf"/>
</dbReference>
<dbReference type="PANTHER" id="PTHR22826:SF115">
    <property type="entry name" value="GUANINE NUCLEOTIDE EXCHANGE FACTOR DBS"/>
    <property type="match status" value="1"/>
</dbReference>
<dbReference type="SMART" id="SM00326">
    <property type="entry name" value="SH3"/>
    <property type="match status" value="1"/>
</dbReference>
<dbReference type="PROSITE" id="PS50191">
    <property type="entry name" value="CRAL_TRIO"/>
    <property type="match status" value="1"/>
</dbReference>
<dbReference type="Ensembl" id="ENSHHUT00000066489.1">
    <property type="protein sequence ID" value="ENSHHUP00000064313.1"/>
    <property type="gene ID" value="ENSHHUG00000037928.1"/>
</dbReference>
<sequence length="1150" mass="129938">MSLAEFVRQGQLQDASSHLLSRLGQVLHSLSVIVLAHGATDNLSYSYRRKSTYWDRRDTDDIMQQESDRLFAADIDPDLRKRFAFLSGGRAENGSPIIVFPEFPAFGELQEEEFHNVLTYLTSVPSVTASGVGFILVIDRRQDRWTAVKGTLLRIAGSFPVNLQLVLVLRPSTLFQRTLSDIFFKFNRDELKMKVPVVMLSSVTELHAYIDRTQLPQELGGTQDYCHDTWISHRTAIEAFALMVKTTAQTLQSFGTELAETELPNEAQATSNLLATHTEKKGQMKDDLCVALGQGGRLLESINEPLLREPDYTMNQDELENLATVQRLLGQLDETETAFDDFWERHQTKLEQCLQLRHFEYYFREVRAQLDVVSERVGSFSEVGISPAHAEHILRELNSQEEKACNVLDWALSLAAEGDGLIESAHYAEDSILPKCSELRAVCDEVTSFLKTKKVLLLRAMELHHCLEKASRWCEEGIYLLASQPVDRCQSQDGAEAALQELEKYLDTAAQHQITDLNAIWRDYDSILNPELREQVEKVFQKQVSMQEMFEKRRVSLKKLAAKQTRPVQPVAPRPEAIIKFPMSPPAQRSQETRNTEDNILNVENCRIVEVQVQNGGSRHGSLSEEEENLAVLRRHVMNELLETERAYVEELLCVLQGYAAEMDNPAMAHLLPSALLNRKDVLFGNMPEIYQFHKRTFLRELETYTDVPELVGQCFLERMGDLQIYEKYCQNKPRSESLWRQCSDCAFFQECQRKLEHKLGLDSYLLKPVQRITKYQLILKELLKYSKGCEGSEDLQEALSSILGILKAVNDSMHLIAITGYEGSLTELGRLLMQGSFSVWTEHKKGHAKVKDLARFKPMQRHLFLHEKALLFCKRREENGEGYEKAPSYSFKHSLNMSAVGITESAKGDNKKFEIWCNSREEVFIVQAATPEIKTSWLNEIRKVLTGQLKACRESSQKKASDTMSPSPTSNSPSICLSPFRNCQKSVKKGEEKKTDAVNSDPNSPSSPKHKGWNKASFSMDVPEVHDGYSSAEDPMNSDPEDEGGRKLAVGDRFTVVADYEKEKGGPQDLSVKSGDMVQLIKEGDDGQWCVRNLGSNKDGWVAAANLLTLITESKSSQSLCSSEGSVTGNLSTSSSYSETYTSFSDIKP</sequence>
<dbReference type="Pfam" id="PF00018">
    <property type="entry name" value="SH3_1"/>
    <property type="match status" value="1"/>
</dbReference>
<protein>
    <submittedName>
        <fullName evidence="11">MCF.2 cell line derived transforming sequence like</fullName>
    </submittedName>
</protein>
<feature type="domain" description="SH3" evidence="7">
    <location>
        <begin position="1050"/>
        <end position="1113"/>
    </location>
</feature>
<dbReference type="Gene3D" id="2.30.30.40">
    <property type="entry name" value="SH3 Domains"/>
    <property type="match status" value="1"/>
</dbReference>
<evidence type="ECO:0000259" key="10">
    <source>
        <dbReference type="PROSITE" id="PS50191"/>
    </source>
</evidence>
<dbReference type="GO" id="GO:0005737">
    <property type="term" value="C:cytoplasm"/>
    <property type="evidence" value="ECO:0007669"/>
    <property type="project" value="TreeGrafter"/>
</dbReference>
<dbReference type="PROSITE" id="PS50002">
    <property type="entry name" value="SH3"/>
    <property type="match status" value="1"/>
</dbReference>
<accession>A0A4W5PQ32</accession>
<dbReference type="CDD" id="cd00160">
    <property type="entry name" value="RhoGEF"/>
    <property type="match status" value="1"/>
</dbReference>
<dbReference type="InterPro" id="IPR001331">
    <property type="entry name" value="GDS_CDC24_CS"/>
</dbReference>
<dbReference type="FunFam" id="2.30.29.30:FF:000078">
    <property type="entry name" value="Guanine nucleotide exchange factor DBS"/>
    <property type="match status" value="1"/>
</dbReference>
<reference evidence="11" key="3">
    <citation type="submission" date="2025-09" db="UniProtKB">
        <authorList>
            <consortium name="Ensembl"/>
        </authorList>
    </citation>
    <scope>IDENTIFICATION</scope>
</reference>
<feature type="domain" description="CRAL-TRIO" evidence="10">
    <location>
        <begin position="58"/>
        <end position="227"/>
    </location>
</feature>
<dbReference type="InterPro" id="IPR011993">
    <property type="entry name" value="PH-like_dom_sf"/>
</dbReference>
<keyword evidence="1 5" id="KW-0728">SH3 domain</keyword>
<dbReference type="SMART" id="SM00516">
    <property type="entry name" value="SEC14"/>
    <property type="match status" value="1"/>
</dbReference>
<dbReference type="InterPro" id="IPR000219">
    <property type="entry name" value="DH_dom"/>
</dbReference>
<dbReference type="InterPro" id="IPR001849">
    <property type="entry name" value="PH_domain"/>
</dbReference>
<evidence type="ECO:0000256" key="5">
    <source>
        <dbReference type="PROSITE-ProRule" id="PRU00192"/>
    </source>
</evidence>
<feature type="region of interest" description="Disordered" evidence="6">
    <location>
        <begin position="1117"/>
        <end position="1150"/>
    </location>
</feature>
<dbReference type="InterPro" id="IPR056466">
    <property type="entry name" value="Spectrin_DBS"/>
</dbReference>
<dbReference type="PANTHER" id="PTHR22826">
    <property type="entry name" value="RHO GUANINE EXCHANGE FACTOR-RELATED"/>
    <property type="match status" value="1"/>
</dbReference>
<dbReference type="Proteomes" id="UP000314982">
    <property type="component" value="Unassembled WGS sequence"/>
</dbReference>
<feature type="domain" description="DH" evidence="9">
    <location>
        <begin position="633"/>
        <end position="813"/>
    </location>
</feature>
<dbReference type="GO" id="GO:0035025">
    <property type="term" value="P:positive regulation of Rho protein signal transduction"/>
    <property type="evidence" value="ECO:0007669"/>
    <property type="project" value="TreeGrafter"/>
</dbReference>
<dbReference type="GO" id="GO:0005085">
    <property type="term" value="F:guanyl-nucleotide exchange factor activity"/>
    <property type="evidence" value="ECO:0007669"/>
    <property type="project" value="UniProtKB-KW"/>
</dbReference>
<dbReference type="InterPro" id="IPR001452">
    <property type="entry name" value="SH3_domain"/>
</dbReference>
<evidence type="ECO:0000259" key="8">
    <source>
        <dbReference type="PROSITE" id="PS50003"/>
    </source>
</evidence>
<proteinExistence type="inferred from homology"/>
<dbReference type="InterPro" id="IPR036028">
    <property type="entry name" value="SH3-like_dom_sf"/>
</dbReference>
<evidence type="ECO:0000256" key="6">
    <source>
        <dbReference type="SAM" id="MobiDB-lite"/>
    </source>
</evidence>
<keyword evidence="12" id="KW-1185">Reference proteome</keyword>
<dbReference type="Pfam" id="PF13716">
    <property type="entry name" value="CRAL_TRIO_2"/>
    <property type="match status" value="1"/>
</dbReference>
<name>A0A4W5PQ32_9TELE</name>
<dbReference type="SUPFAM" id="SSF48065">
    <property type="entry name" value="DBL homology domain (DH-domain)"/>
    <property type="match status" value="1"/>
</dbReference>